<keyword evidence="1 4" id="KW-0662">Pyridine nucleotide biosynthesis</keyword>
<feature type="region of interest" description="Disordered" evidence="6">
    <location>
        <begin position="454"/>
        <end position="473"/>
    </location>
</feature>
<dbReference type="GO" id="GO:0034354">
    <property type="term" value="P:'de novo' NAD+ biosynthetic process from L-tryptophan"/>
    <property type="evidence" value="ECO:0007669"/>
    <property type="project" value="UniProtKB-UniRule"/>
</dbReference>
<keyword evidence="2 4" id="KW-0378">Hydrolase</keyword>
<keyword evidence="4 5" id="KW-0963">Cytoplasm</keyword>
<keyword evidence="3 4" id="KW-0663">Pyridoxal phosphate</keyword>
<feature type="binding site" evidence="4">
    <location>
        <position position="233"/>
    </location>
    <ligand>
        <name>pyridoxal 5'-phosphate</name>
        <dbReference type="ChEBI" id="CHEBI:597326"/>
    </ligand>
</feature>
<dbReference type="Proteomes" id="UP001388673">
    <property type="component" value="Unassembled WGS sequence"/>
</dbReference>
<sequence length="473" mass="52724">MMSKAIPSAEDLARLDREDPLNWTRDEFEIPTIKACGGEGDGDAIYFCGNSLGLLSRRARQHVLEELDVWSTSTVTGHFKHPHGRPWKHVDAPLTPHLAKIVGAKEEEVAHSSTLTSNIHNLFTSFYRPTEKRWKIVIEKGSFPSDWYAIHSHPQLHDKILSPEQIKEAVIGLEPREGEETLRTEDILKVLDDNKDTIAIVWLPLVQYYTGQLFDVAAIAPKVHEIGALIGLDMAHGIGNVETKLNEWEVDFAVWCTYKYLNAGPAAIGGYYIRAGLDDGGRRLAGWWGNDAATRFQMSPDFQPTPGAKGYQHSCTPVLSSIPLLATLELIDKVGFSNMVAKGRRLTGTLVTLLETSPYYIDTSDPKADQSKVGFKILTPPAPYRGTQLSIAITPEGHGTMPRVFSRMIQRGLVGDERQPSVIRLSPVVLYNRFEEIGRAVKIIEQALKEEEEWQKTNGGEVDLKGHDLISKE</sequence>
<dbReference type="AlphaFoldDB" id="A0AAW0Z4F9"/>
<proteinExistence type="inferred from homology"/>
<accession>A0AAW0Z4F9</accession>
<dbReference type="GO" id="GO:0030429">
    <property type="term" value="F:kynureninase activity"/>
    <property type="evidence" value="ECO:0007669"/>
    <property type="project" value="UniProtKB-UniRule"/>
</dbReference>
<comment type="subunit">
    <text evidence="4 5">Homodimer.</text>
</comment>
<evidence type="ECO:0000313" key="8">
    <source>
        <dbReference type="EMBL" id="KAK8865826.1"/>
    </source>
</evidence>
<comment type="catalytic activity">
    <reaction evidence="5">
        <text>3-hydroxy-L-kynurenine + H2O = 3-hydroxyanthranilate + L-alanine + H(+)</text>
        <dbReference type="Rhea" id="RHEA:25143"/>
        <dbReference type="ChEBI" id="CHEBI:15377"/>
        <dbReference type="ChEBI" id="CHEBI:15378"/>
        <dbReference type="ChEBI" id="CHEBI:36559"/>
        <dbReference type="ChEBI" id="CHEBI:57972"/>
        <dbReference type="ChEBI" id="CHEBI:58125"/>
        <dbReference type="EC" id="3.7.1.3"/>
    </reaction>
</comment>
<dbReference type="GO" id="GO:0005737">
    <property type="term" value="C:cytoplasm"/>
    <property type="evidence" value="ECO:0007669"/>
    <property type="project" value="UniProtKB-SubCell"/>
</dbReference>
<evidence type="ECO:0000256" key="6">
    <source>
        <dbReference type="SAM" id="MobiDB-lite"/>
    </source>
</evidence>
<dbReference type="InterPro" id="IPR000192">
    <property type="entry name" value="Aminotrans_V_dom"/>
</dbReference>
<evidence type="ECO:0000256" key="5">
    <source>
        <dbReference type="PIRNR" id="PIRNR038800"/>
    </source>
</evidence>
<dbReference type="PANTHER" id="PTHR14084:SF0">
    <property type="entry name" value="KYNURENINASE"/>
    <property type="match status" value="1"/>
</dbReference>
<dbReference type="GO" id="GO:0019805">
    <property type="term" value="P:quinolinate biosynthetic process"/>
    <property type="evidence" value="ECO:0007669"/>
    <property type="project" value="UniProtKB-UniRule"/>
</dbReference>
<feature type="binding site" evidence="4">
    <location>
        <begin position="143"/>
        <end position="146"/>
    </location>
    <ligand>
        <name>pyridoxal 5'-phosphate</name>
        <dbReference type="ChEBI" id="CHEBI:597326"/>
    </ligand>
</feature>
<dbReference type="SUPFAM" id="SSF53383">
    <property type="entry name" value="PLP-dependent transferases"/>
    <property type="match status" value="1"/>
</dbReference>
<dbReference type="InterPro" id="IPR015424">
    <property type="entry name" value="PyrdxlP-dep_Trfase"/>
</dbReference>
<dbReference type="InterPro" id="IPR015422">
    <property type="entry name" value="PyrdxlP-dep_Trfase_small"/>
</dbReference>
<comment type="subcellular location">
    <subcellularLocation>
        <location evidence="4 5">Cytoplasm</location>
    </subcellularLocation>
</comment>
<comment type="catalytic activity">
    <reaction evidence="4 5">
        <text>L-kynurenine + H2O = anthranilate + L-alanine + H(+)</text>
        <dbReference type="Rhea" id="RHEA:16813"/>
        <dbReference type="ChEBI" id="CHEBI:15377"/>
        <dbReference type="ChEBI" id="CHEBI:15378"/>
        <dbReference type="ChEBI" id="CHEBI:16567"/>
        <dbReference type="ChEBI" id="CHEBI:57959"/>
        <dbReference type="ChEBI" id="CHEBI:57972"/>
        <dbReference type="EC" id="3.7.1.3"/>
    </reaction>
</comment>
<comment type="similarity">
    <text evidence="4 5">Belongs to the kynureninase family.</text>
</comment>
<dbReference type="HAMAP" id="MF_01970">
    <property type="entry name" value="Kynureninase"/>
    <property type="match status" value="1"/>
</dbReference>
<feature type="domain" description="Aminotransferase class V" evidence="7">
    <location>
        <begin position="179"/>
        <end position="437"/>
    </location>
</feature>
<comment type="cofactor">
    <cofactor evidence="4 5">
        <name>pyridoxal 5'-phosphate</name>
        <dbReference type="ChEBI" id="CHEBI:597326"/>
    </cofactor>
</comment>
<gene>
    <name evidence="4" type="primary">BNA5</name>
    <name evidence="8" type="ORF">IAR55_000974</name>
</gene>
<dbReference type="NCBIfam" id="TIGR01814">
    <property type="entry name" value="kynureninase"/>
    <property type="match status" value="1"/>
</dbReference>
<comment type="caution">
    <text evidence="4">Lacks conserved residue(s) required for the propagation of feature annotation.</text>
</comment>
<evidence type="ECO:0000256" key="1">
    <source>
        <dbReference type="ARBA" id="ARBA00022642"/>
    </source>
</evidence>
<evidence type="ECO:0000256" key="3">
    <source>
        <dbReference type="ARBA" id="ARBA00022898"/>
    </source>
</evidence>
<dbReference type="Gene3D" id="3.90.1150.10">
    <property type="entry name" value="Aspartate Aminotransferase, domain 1"/>
    <property type="match status" value="1"/>
</dbReference>
<dbReference type="PANTHER" id="PTHR14084">
    <property type="entry name" value="KYNURENINASE"/>
    <property type="match status" value="1"/>
</dbReference>
<feature type="binding site" evidence="4">
    <location>
        <position position="287"/>
    </location>
    <ligand>
        <name>pyridoxal 5'-phosphate</name>
        <dbReference type="ChEBI" id="CHEBI:597326"/>
    </ligand>
</feature>
<comment type="function">
    <text evidence="4 5">Catalyzes the cleavage of L-kynurenine (L-Kyn) and L-3-hydroxykynurenine (L-3OHKyn) into anthranilic acid (AA) and 3-hydroxyanthranilic acid (3-OHAA), respectively.</text>
</comment>
<evidence type="ECO:0000256" key="4">
    <source>
        <dbReference type="HAMAP-Rule" id="MF_03017"/>
    </source>
</evidence>
<feature type="binding site" evidence="4">
    <location>
        <position position="236"/>
    </location>
    <ligand>
        <name>pyridoxal 5'-phosphate</name>
        <dbReference type="ChEBI" id="CHEBI:597326"/>
    </ligand>
</feature>
<comment type="pathway">
    <text evidence="4 5">Cofactor biosynthesis; NAD(+) biosynthesis; quinolinate from L-kynurenine: step 2/3.</text>
</comment>
<evidence type="ECO:0000259" key="7">
    <source>
        <dbReference type="Pfam" id="PF00266"/>
    </source>
</evidence>
<dbReference type="InterPro" id="IPR015421">
    <property type="entry name" value="PyrdxlP-dep_Trfase_major"/>
</dbReference>
<feature type="binding site" evidence="4">
    <location>
        <position position="258"/>
    </location>
    <ligand>
        <name>pyridoxal 5'-phosphate</name>
        <dbReference type="ChEBI" id="CHEBI:597326"/>
    </ligand>
</feature>
<dbReference type="EMBL" id="JBCAWK010000002">
    <property type="protein sequence ID" value="KAK8865826.1"/>
    <property type="molecule type" value="Genomic_DNA"/>
</dbReference>
<feature type="binding site" evidence="4">
    <location>
        <position position="116"/>
    </location>
    <ligand>
        <name>pyridoxal 5'-phosphate</name>
        <dbReference type="ChEBI" id="CHEBI:597326"/>
    </ligand>
</feature>
<dbReference type="GO" id="GO:0043420">
    <property type="term" value="P:anthranilate metabolic process"/>
    <property type="evidence" value="ECO:0007669"/>
    <property type="project" value="UniProtKB-UniRule"/>
</dbReference>
<comment type="pathway">
    <text evidence="4 5">Amino-acid degradation; L-kynurenine degradation; L-alanine and anthranilate from L-kynurenine: step 1/1.</text>
</comment>
<evidence type="ECO:0000313" key="9">
    <source>
        <dbReference type="Proteomes" id="UP001388673"/>
    </source>
</evidence>
<dbReference type="Gene3D" id="3.40.640.10">
    <property type="entry name" value="Type I PLP-dependent aspartate aminotransferase-like (Major domain)"/>
    <property type="match status" value="1"/>
</dbReference>
<dbReference type="EC" id="3.7.1.3" evidence="4 5"/>
<dbReference type="GO" id="GO:0030170">
    <property type="term" value="F:pyridoxal phosphate binding"/>
    <property type="evidence" value="ECO:0007669"/>
    <property type="project" value="UniProtKB-UniRule"/>
</dbReference>
<evidence type="ECO:0000256" key="2">
    <source>
        <dbReference type="ARBA" id="ARBA00022801"/>
    </source>
</evidence>
<dbReference type="PIRSF" id="PIRSF038800">
    <property type="entry name" value="KYNU"/>
    <property type="match status" value="1"/>
</dbReference>
<dbReference type="GO" id="GO:0019441">
    <property type="term" value="P:L-tryptophan catabolic process to kynurenine"/>
    <property type="evidence" value="ECO:0007669"/>
    <property type="project" value="TreeGrafter"/>
</dbReference>
<reference evidence="8 9" key="1">
    <citation type="journal article" date="2024" name="bioRxiv">
        <title>Comparative genomics of Cryptococcus and Kwoniella reveals pathogenesis evolution and contrasting karyotype dynamics via intercentromeric recombination or chromosome fusion.</title>
        <authorList>
            <person name="Coelho M.A."/>
            <person name="David-Palma M."/>
            <person name="Shea T."/>
            <person name="Bowers K."/>
            <person name="McGinley-Smith S."/>
            <person name="Mohammad A.W."/>
            <person name="Gnirke A."/>
            <person name="Yurkov A.M."/>
            <person name="Nowrousian M."/>
            <person name="Sun S."/>
            <person name="Cuomo C.A."/>
            <person name="Heitman J."/>
        </authorList>
    </citation>
    <scope>NUCLEOTIDE SEQUENCE [LARGE SCALE GENOMIC DNA]</scope>
    <source>
        <strain evidence="8 9">CBS 13917</strain>
    </source>
</reference>
<comment type="caution">
    <text evidence="8">The sequence shown here is derived from an EMBL/GenBank/DDBJ whole genome shotgun (WGS) entry which is preliminary data.</text>
</comment>
<dbReference type="FunFam" id="3.40.640.10:FF:000031">
    <property type="entry name" value="Kynureninase"/>
    <property type="match status" value="1"/>
</dbReference>
<protein>
    <recommendedName>
        <fullName evidence="4 5">Kynureninase</fullName>
        <ecNumber evidence="4 5">3.7.1.3</ecNumber>
    </recommendedName>
    <alternativeName>
        <fullName evidence="4">Biosynthesis of nicotinic acid protein 5</fullName>
    </alternativeName>
    <alternativeName>
        <fullName evidence="4">L-kynurenine hydrolase</fullName>
    </alternativeName>
</protein>
<dbReference type="InterPro" id="IPR010111">
    <property type="entry name" value="Kynureninase"/>
</dbReference>
<feature type="compositionally biased region" description="Basic and acidic residues" evidence="6">
    <location>
        <begin position="462"/>
        <end position="473"/>
    </location>
</feature>
<name>A0AAW0Z4F9_9TREE</name>
<dbReference type="Pfam" id="PF00266">
    <property type="entry name" value="Aminotran_5"/>
    <property type="match status" value="1"/>
</dbReference>
<organism evidence="8 9">
    <name type="scientific">Kwoniella newhampshirensis</name>
    <dbReference type="NCBI Taxonomy" id="1651941"/>
    <lineage>
        <taxon>Eukaryota</taxon>
        <taxon>Fungi</taxon>
        <taxon>Dikarya</taxon>
        <taxon>Basidiomycota</taxon>
        <taxon>Agaricomycotina</taxon>
        <taxon>Tremellomycetes</taxon>
        <taxon>Tremellales</taxon>
        <taxon>Cryptococcaceae</taxon>
        <taxon>Kwoniella</taxon>
    </lineage>
</organism>
<feature type="binding site" evidence="4">
    <location>
        <position position="115"/>
    </location>
    <ligand>
        <name>pyridoxal 5'-phosphate</name>
        <dbReference type="ChEBI" id="CHEBI:597326"/>
    </ligand>
</feature>
<feature type="modified residue" description="N6-(pyridoxal phosphate)lysine" evidence="4">
    <location>
        <position position="259"/>
    </location>
</feature>
<keyword evidence="9" id="KW-1185">Reference proteome</keyword>
<dbReference type="GO" id="GO:0097053">
    <property type="term" value="P:L-kynurenine catabolic process"/>
    <property type="evidence" value="ECO:0007669"/>
    <property type="project" value="UniProtKB-UniRule"/>
</dbReference>